<accession>A0A1C2PJ64</accession>
<protein>
    <recommendedName>
        <fullName evidence="3">SagB/ThcOx family dehydrogenase</fullName>
    </recommendedName>
</protein>
<dbReference type="InterPro" id="IPR000415">
    <property type="entry name" value="Nitroreductase-like"/>
</dbReference>
<name>A0A1C2PJ64_ACIPI</name>
<reference evidence="1" key="1">
    <citation type="submission" date="2020-12" db="EMBL/GenBank/DDBJ databases">
        <authorList>
            <person name="Chopjitt P."/>
        </authorList>
    </citation>
    <scope>NUCLEOTIDE SEQUENCE</scope>
    <source>
        <strain evidence="1">AP1</strain>
    </source>
</reference>
<dbReference type="RefSeq" id="WP_001258001.1">
    <property type="nucleotide sequence ID" value="NZ_AMST01000002.1"/>
</dbReference>
<evidence type="ECO:0000313" key="1">
    <source>
        <dbReference type="EMBL" id="MBK1446336.1"/>
    </source>
</evidence>
<proteinExistence type="predicted"/>
<evidence type="ECO:0000313" key="2">
    <source>
        <dbReference type="Proteomes" id="UP000660083"/>
    </source>
</evidence>
<dbReference type="AlphaFoldDB" id="A0A1C2PJ64"/>
<accession>K9CHF9</accession>
<organism evidence="1 2">
    <name type="scientific">Acinetobacter pittii</name>
    <name type="common">Acinetobacter genomosp. 3</name>
    <dbReference type="NCBI Taxonomy" id="48296"/>
    <lineage>
        <taxon>Bacteria</taxon>
        <taxon>Pseudomonadati</taxon>
        <taxon>Pseudomonadota</taxon>
        <taxon>Gammaproteobacteria</taxon>
        <taxon>Moraxellales</taxon>
        <taxon>Moraxellaceae</taxon>
        <taxon>Acinetobacter</taxon>
        <taxon>Acinetobacter calcoaceticus/baumannii complex</taxon>
    </lineage>
</organism>
<dbReference type="GO" id="GO:0016491">
    <property type="term" value="F:oxidoreductase activity"/>
    <property type="evidence" value="ECO:0007669"/>
    <property type="project" value="InterPro"/>
</dbReference>
<dbReference type="EMBL" id="JAEFCT010000018">
    <property type="protein sequence ID" value="MBK1446336.1"/>
    <property type="molecule type" value="Genomic_DNA"/>
</dbReference>
<comment type="caution">
    <text evidence="1">The sequence shown here is derived from an EMBL/GenBank/DDBJ whole genome shotgun (WGS) entry which is preliminary data.</text>
</comment>
<gene>
    <name evidence="1" type="ORF">JDA50_18175</name>
</gene>
<sequence length="262" mass="31510">MRSTRSFIFLCAKLWMVDYKLNRRVQIPNGYSNFVKDLRNFFLEFDLNTNYIQWHKKIRYIDYTNEDFVRKADMNNNLISHKNNKQPRLTLDFDDNVYIKLEDINSFDNVNSNLDVISLLLYFSCKSKQIVKFHFDDVMIKPSPSIAARHGIEIFVVYNNNYYYYNCVEHTLILYKENISEEYFFDNIIAFNIYIRPSVYMWRYKSSSYLTDIYFDIGHILANISLVNSLNNGFTVAFETCNKYIPVFEKEIYYALTLLIRR</sequence>
<evidence type="ECO:0008006" key="3">
    <source>
        <dbReference type="Google" id="ProtNLM"/>
    </source>
</evidence>
<dbReference type="Proteomes" id="UP000660083">
    <property type="component" value="Unassembled WGS sequence"/>
</dbReference>
<dbReference type="Gene3D" id="3.40.109.10">
    <property type="entry name" value="NADH Oxidase"/>
    <property type="match status" value="1"/>
</dbReference>